<gene>
    <name evidence="1" type="ORF">L2E82_07973</name>
</gene>
<evidence type="ECO:0000313" key="2">
    <source>
        <dbReference type="Proteomes" id="UP001055811"/>
    </source>
</evidence>
<evidence type="ECO:0000313" key="1">
    <source>
        <dbReference type="EMBL" id="KAI3778594.1"/>
    </source>
</evidence>
<name>A0ACB9G5A4_CICIN</name>
<dbReference type="EMBL" id="CM042010">
    <property type="protein sequence ID" value="KAI3778594.1"/>
    <property type="molecule type" value="Genomic_DNA"/>
</dbReference>
<comment type="caution">
    <text evidence="1">The sequence shown here is derived from an EMBL/GenBank/DDBJ whole genome shotgun (WGS) entry which is preliminary data.</text>
</comment>
<protein>
    <submittedName>
        <fullName evidence="1">Uncharacterized protein</fullName>
    </submittedName>
</protein>
<dbReference type="Proteomes" id="UP001055811">
    <property type="component" value="Linkage Group LG02"/>
</dbReference>
<reference evidence="1 2" key="2">
    <citation type="journal article" date="2022" name="Mol. Ecol. Resour.">
        <title>The genomes of chicory, endive, great burdock and yacon provide insights into Asteraceae paleo-polyploidization history and plant inulin production.</title>
        <authorList>
            <person name="Fan W."/>
            <person name="Wang S."/>
            <person name="Wang H."/>
            <person name="Wang A."/>
            <person name="Jiang F."/>
            <person name="Liu H."/>
            <person name="Zhao H."/>
            <person name="Xu D."/>
            <person name="Zhang Y."/>
        </authorList>
    </citation>
    <scope>NUCLEOTIDE SEQUENCE [LARGE SCALE GENOMIC DNA]</scope>
    <source>
        <strain evidence="2">cv. Punajuju</strain>
        <tissue evidence="1">Leaves</tissue>
    </source>
</reference>
<accession>A0ACB9G5A4</accession>
<proteinExistence type="predicted"/>
<sequence>MMKAPWISSLFIAFFLITSIATQPTANLLSTWTNDESFINSTSFTDGSKIRAILHTHDDNLPTFTCGFFCNGTCTSYIAYVESNPPQVYFLKLASRGIPNPGRARFVSDYIEFIDTILCLYVSSTEQSNICLTVDTGLPRTFTLKYIKLMPDGHLKAVGWDSTGDGAVTDIFTNDQCSYPLACGRNARWTDSFRTVDSI</sequence>
<organism evidence="1 2">
    <name type="scientific">Cichorium intybus</name>
    <name type="common">Chicory</name>
    <dbReference type="NCBI Taxonomy" id="13427"/>
    <lineage>
        <taxon>Eukaryota</taxon>
        <taxon>Viridiplantae</taxon>
        <taxon>Streptophyta</taxon>
        <taxon>Embryophyta</taxon>
        <taxon>Tracheophyta</taxon>
        <taxon>Spermatophyta</taxon>
        <taxon>Magnoliopsida</taxon>
        <taxon>eudicotyledons</taxon>
        <taxon>Gunneridae</taxon>
        <taxon>Pentapetalae</taxon>
        <taxon>asterids</taxon>
        <taxon>campanulids</taxon>
        <taxon>Asterales</taxon>
        <taxon>Asteraceae</taxon>
        <taxon>Cichorioideae</taxon>
        <taxon>Cichorieae</taxon>
        <taxon>Cichoriinae</taxon>
        <taxon>Cichorium</taxon>
    </lineage>
</organism>
<reference evidence="2" key="1">
    <citation type="journal article" date="2022" name="Mol. Ecol. Resour.">
        <title>The genomes of chicory, endive, great burdock and yacon provide insights into Asteraceae palaeo-polyploidization history and plant inulin production.</title>
        <authorList>
            <person name="Fan W."/>
            <person name="Wang S."/>
            <person name="Wang H."/>
            <person name="Wang A."/>
            <person name="Jiang F."/>
            <person name="Liu H."/>
            <person name="Zhao H."/>
            <person name="Xu D."/>
            <person name="Zhang Y."/>
        </authorList>
    </citation>
    <scope>NUCLEOTIDE SEQUENCE [LARGE SCALE GENOMIC DNA]</scope>
    <source>
        <strain evidence="2">cv. Punajuju</strain>
    </source>
</reference>
<keyword evidence="2" id="KW-1185">Reference proteome</keyword>